<comment type="caution">
    <text evidence="1">The sequence shown here is derived from an EMBL/GenBank/DDBJ whole genome shotgun (WGS) entry which is preliminary data.</text>
</comment>
<sequence>MNYGVVVVMDEGGGKGIVSSANAESTPDTSLARTESRRTFRLILSPYLFKVRGVASLVVNAILLGQSVHAQNLTGGGVAAVLAHIPEDDPSMAGNQTPLHCEFVTIGSATDGLPDVAESMHSRNYWAHVAGREIAYRKVRVT</sequence>
<evidence type="ECO:0000313" key="2">
    <source>
        <dbReference type="Proteomes" id="UP001144978"/>
    </source>
</evidence>
<accession>A0ACC1Q0X9</accession>
<gene>
    <name evidence="1" type="ORF">NUW54_g4127</name>
</gene>
<protein>
    <submittedName>
        <fullName evidence="1">Uncharacterized protein</fullName>
    </submittedName>
</protein>
<organism evidence="1 2">
    <name type="scientific">Trametes sanguinea</name>
    <dbReference type="NCBI Taxonomy" id="158606"/>
    <lineage>
        <taxon>Eukaryota</taxon>
        <taxon>Fungi</taxon>
        <taxon>Dikarya</taxon>
        <taxon>Basidiomycota</taxon>
        <taxon>Agaricomycotina</taxon>
        <taxon>Agaricomycetes</taxon>
        <taxon>Polyporales</taxon>
        <taxon>Polyporaceae</taxon>
        <taxon>Trametes</taxon>
    </lineage>
</organism>
<dbReference type="EMBL" id="JANSHE010000916">
    <property type="protein sequence ID" value="KAJ3005936.1"/>
    <property type="molecule type" value="Genomic_DNA"/>
</dbReference>
<keyword evidence="2" id="KW-1185">Reference proteome</keyword>
<evidence type="ECO:0000313" key="1">
    <source>
        <dbReference type="EMBL" id="KAJ3005936.1"/>
    </source>
</evidence>
<proteinExistence type="predicted"/>
<name>A0ACC1Q0X9_9APHY</name>
<dbReference type="Proteomes" id="UP001144978">
    <property type="component" value="Unassembled WGS sequence"/>
</dbReference>
<reference evidence="1" key="1">
    <citation type="submission" date="2022-08" db="EMBL/GenBank/DDBJ databases">
        <title>Genome Sequence of Pycnoporus sanguineus.</title>
        <authorList>
            <person name="Buettner E."/>
        </authorList>
    </citation>
    <scope>NUCLEOTIDE SEQUENCE</scope>
    <source>
        <strain evidence="1">CG-C14</strain>
    </source>
</reference>